<dbReference type="Pfam" id="PF04306">
    <property type="entry name" value="DUF456"/>
    <property type="match status" value="1"/>
</dbReference>
<dbReference type="EMBL" id="LN831302">
    <property type="protein sequence ID" value="CQH58565.1"/>
    <property type="molecule type" value="Genomic_DNA"/>
</dbReference>
<sequence length="157" mass="15628">MDPLVAVAFVLLAAGVVGSVLPLLPSGLLSLAGVLAYWWTTGEPGLLLLAVLVGLAVVAALVDWLAGFVGARAGGTDTRTAALAGVVGFALMLPGGPLGLLLGVAATVFVIEFRASNDLPGSARRAGYATVGVLASAGMQVVLTTAVFAVVAWLQFA</sequence>
<name>A0A0U5H7R9_9EURY</name>
<keyword evidence="1" id="KW-1133">Transmembrane helix</keyword>
<dbReference type="KEGG" id="hhb:Hhub_2777"/>
<keyword evidence="1" id="KW-0472">Membrane</keyword>
<reference evidence="3" key="1">
    <citation type="journal article" date="2016" name="Environ. Microbiol.">
        <title>The complete genome of a viable archaeum isolated from 123-million-year-old rock salt.</title>
        <authorList>
            <person name="Jaakkola S.T."/>
            <person name="Pfeiffer F."/>
            <person name="Ravantti J.J."/>
            <person name="Guo Q."/>
            <person name="Liu Y."/>
            <person name="Chen X."/>
            <person name="Ma H."/>
            <person name="Yang C."/>
            <person name="Oksanen H.M."/>
            <person name="Bamford D.H."/>
        </authorList>
    </citation>
    <scope>NUCLEOTIDE SEQUENCE</scope>
    <source>
        <strain evidence="3">JI20-1</strain>
    </source>
</reference>
<dbReference type="OrthoDB" id="206263at2157"/>
<dbReference type="AlphaFoldDB" id="A0A0U5H7R9"/>
<keyword evidence="1" id="KW-0812">Transmembrane</keyword>
<evidence type="ECO:0000313" key="3">
    <source>
        <dbReference type="Proteomes" id="UP000066737"/>
    </source>
</evidence>
<dbReference type="STRING" id="1407499.HHUB_2777"/>
<dbReference type="GeneID" id="26659409"/>
<feature type="transmembrane region" description="Helical" evidence="1">
    <location>
        <begin position="81"/>
        <end position="111"/>
    </location>
</feature>
<dbReference type="InterPro" id="IPR007403">
    <property type="entry name" value="DUF456"/>
</dbReference>
<feature type="transmembrane region" description="Helical" evidence="1">
    <location>
        <begin position="131"/>
        <end position="154"/>
    </location>
</feature>
<accession>A0A0U5H7R9</accession>
<dbReference type="RefSeq" id="WP_059057192.1">
    <property type="nucleotide sequence ID" value="NZ_CEML01000001.1"/>
</dbReference>
<proteinExistence type="predicted"/>
<dbReference type="Proteomes" id="UP000066737">
    <property type="component" value="Chromosome I"/>
</dbReference>
<gene>
    <name evidence="2" type="ORF">HHUB_2777</name>
</gene>
<organism evidence="2 3">
    <name type="scientific">Halobacterium hubeiense</name>
    <dbReference type="NCBI Taxonomy" id="1407499"/>
    <lineage>
        <taxon>Archaea</taxon>
        <taxon>Methanobacteriati</taxon>
        <taxon>Methanobacteriota</taxon>
        <taxon>Stenosarchaea group</taxon>
        <taxon>Halobacteria</taxon>
        <taxon>Halobacteriales</taxon>
        <taxon>Halobacteriaceae</taxon>
        <taxon>Halobacterium</taxon>
    </lineage>
</organism>
<feature type="transmembrane region" description="Helical" evidence="1">
    <location>
        <begin position="46"/>
        <end position="69"/>
    </location>
</feature>
<evidence type="ECO:0000313" key="2">
    <source>
        <dbReference type="EMBL" id="CQH58565.1"/>
    </source>
</evidence>
<evidence type="ECO:0000256" key="1">
    <source>
        <dbReference type="SAM" id="Phobius"/>
    </source>
</evidence>
<protein>
    <submittedName>
        <fullName evidence="2">DUF456 family protein</fullName>
    </submittedName>
</protein>
<keyword evidence="3" id="KW-1185">Reference proteome</keyword>